<dbReference type="AlphaFoldDB" id="A0A8H7ANL3"/>
<comment type="caution">
    <text evidence="1">The sequence shown here is derived from an EMBL/GenBank/DDBJ whole genome shotgun (WGS) entry which is preliminary data.</text>
</comment>
<accession>A0A8H7ANL3</accession>
<name>A0A8H7ANL3_9EURO</name>
<evidence type="ECO:0000313" key="2">
    <source>
        <dbReference type="Proteomes" id="UP000606974"/>
    </source>
</evidence>
<sequence>MERAKAQRVPGLASYYGSPRAAQHLSNSAILETPSSCFDRYLEFCALPRSPRPDCISVNGEEHSCSTFKLAPLPLKQRLTSWNVGIEVGTGLKAITQEALCWTANKNLEGVRIINSNLKNSYLVLAAYLQMRNAVQFKVFLKHNNIIQLYLKEQRKAFRIPGRIPGAT</sequence>
<evidence type="ECO:0000313" key="1">
    <source>
        <dbReference type="EMBL" id="KAF7512388.1"/>
    </source>
</evidence>
<keyword evidence="2" id="KW-1185">Reference proteome</keyword>
<organism evidence="1 2">
    <name type="scientific">Endocarpon pusillum</name>
    <dbReference type="NCBI Taxonomy" id="364733"/>
    <lineage>
        <taxon>Eukaryota</taxon>
        <taxon>Fungi</taxon>
        <taxon>Dikarya</taxon>
        <taxon>Ascomycota</taxon>
        <taxon>Pezizomycotina</taxon>
        <taxon>Eurotiomycetes</taxon>
        <taxon>Chaetothyriomycetidae</taxon>
        <taxon>Verrucariales</taxon>
        <taxon>Verrucariaceae</taxon>
        <taxon>Endocarpon</taxon>
    </lineage>
</organism>
<dbReference type="EMBL" id="JAACFV010000012">
    <property type="protein sequence ID" value="KAF7512388.1"/>
    <property type="molecule type" value="Genomic_DNA"/>
</dbReference>
<dbReference type="Proteomes" id="UP000606974">
    <property type="component" value="Unassembled WGS sequence"/>
</dbReference>
<gene>
    <name evidence="1" type="ORF">GJ744_001323</name>
</gene>
<proteinExistence type="predicted"/>
<reference evidence="1" key="1">
    <citation type="submission" date="2020-02" db="EMBL/GenBank/DDBJ databases">
        <authorList>
            <person name="Palmer J.M."/>
        </authorList>
    </citation>
    <scope>NUCLEOTIDE SEQUENCE</scope>
    <source>
        <strain evidence="1">EPUS1.4</strain>
        <tissue evidence="1">Thallus</tissue>
    </source>
</reference>
<protein>
    <submittedName>
        <fullName evidence="1">Uncharacterized protein</fullName>
    </submittedName>
</protein>